<dbReference type="Proteomes" id="UP000035642">
    <property type="component" value="Unassembled WGS sequence"/>
</dbReference>
<dbReference type="AlphaFoldDB" id="A0A0K0DKA5"/>
<reference evidence="1" key="1">
    <citation type="submission" date="2012-09" db="EMBL/GenBank/DDBJ databases">
        <authorList>
            <person name="Martin A.A."/>
        </authorList>
    </citation>
    <scope>NUCLEOTIDE SEQUENCE</scope>
</reference>
<reference evidence="2" key="2">
    <citation type="submission" date="2017-02" db="UniProtKB">
        <authorList>
            <consortium name="WormBaseParasite"/>
        </authorList>
    </citation>
    <scope>IDENTIFICATION</scope>
</reference>
<evidence type="ECO:0000313" key="1">
    <source>
        <dbReference type="Proteomes" id="UP000035642"/>
    </source>
</evidence>
<sequence length="93" mass="10305">MHSIPTLASMDDQRKLFFRLAPYFQIGVSSPDWDSNLAKQNDKAIRNCGNYNINGIGGNGVINVDVGGRRYTVQLPPNSSMSVRKTFVNGQMI</sequence>
<dbReference type="WBParaSite" id="ACAC_0001192701-mRNA-1">
    <property type="protein sequence ID" value="ACAC_0001192701-mRNA-1"/>
    <property type="gene ID" value="ACAC_0001192701"/>
</dbReference>
<protein>
    <submittedName>
        <fullName evidence="2">SHSP domain-containing protein</fullName>
    </submittedName>
</protein>
<name>A0A0K0DKA5_ANGCA</name>
<accession>A0A0K0DKA5</accession>
<evidence type="ECO:0000313" key="2">
    <source>
        <dbReference type="WBParaSite" id="ACAC_0001192701-mRNA-1"/>
    </source>
</evidence>
<keyword evidence="1" id="KW-1185">Reference proteome</keyword>
<organism evidence="1 2">
    <name type="scientific">Angiostrongylus cantonensis</name>
    <name type="common">Rat lungworm</name>
    <dbReference type="NCBI Taxonomy" id="6313"/>
    <lineage>
        <taxon>Eukaryota</taxon>
        <taxon>Metazoa</taxon>
        <taxon>Ecdysozoa</taxon>
        <taxon>Nematoda</taxon>
        <taxon>Chromadorea</taxon>
        <taxon>Rhabditida</taxon>
        <taxon>Rhabditina</taxon>
        <taxon>Rhabditomorpha</taxon>
        <taxon>Strongyloidea</taxon>
        <taxon>Metastrongylidae</taxon>
        <taxon>Angiostrongylus</taxon>
    </lineage>
</organism>
<proteinExistence type="predicted"/>